<keyword evidence="3" id="KW-1185">Reference proteome</keyword>
<name>A0ABS2G854_9FIRM</name>
<evidence type="ECO:0000313" key="2">
    <source>
        <dbReference type="EMBL" id="MBM6877370.1"/>
    </source>
</evidence>
<comment type="caution">
    <text evidence="2">The sequence shown here is derived from an EMBL/GenBank/DDBJ whole genome shotgun (WGS) entry which is preliminary data.</text>
</comment>
<feature type="transmembrane region" description="Helical" evidence="1">
    <location>
        <begin position="45"/>
        <end position="62"/>
    </location>
</feature>
<protein>
    <submittedName>
        <fullName evidence="2">Uncharacterized protein</fullName>
    </submittedName>
</protein>
<organism evidence="2 3">
    <name type="scientific">Anaerotignum lactatifermentans</name>
    <dbReference type="NCBI Taxonomy" id="160404"/>
    <lineage>
        <taxon>Bacteria</taxon>
        <taxon>Bacillati</taxon>
        <taxon>Bacillota</taxon>
        <taxon>Clostridia</taxon>
        <taxon>Lachnospirales</taxon>
        <taxon>Anaerotignaceae</taxon>
        <taxon>Anaerotignum</taxon>
    </lineage>
</organism>
<feature type="transmembrane region" description="Helical" evidence="1">
    <location>
        <begin position="15"/>
        <end position="33"/>
    </location>
</feature>
<dbReference type="Proteomes" id="UP000729290">
    <property type="component" value="Unassembled WGS sequence"/>
</dbReference>
<dbReference type="EMBL" id="JACSNV010000004">
    <property type="protein sequence ID" value="MBM6877370.1"/>
    <property type="molecule type" value="Genomic_DNA"/>
</dbReference>
<accession>A0ABS2G854</accession>
<proteinExistence type="predicted"/>
<feature type="transmembrane region" description="Helical" evidence="1">
    <location>
        <begin position="105"/>
        <end position="123"/>
    </location>
</feature>
<evidence type="ECO:0000256" key="1">
    <source>
        <dbReference type="SAM" id="Phobius"/>
    </source>
</evidence>
<sequence>MVTPPGGFFCSYDTIYFQWDFLLFPCVFSFLGCRPRKNKGKYAFFLKNTLILCIVFSAAAKIKGQESHDFVEPDSWRREGGKQRASVIANKTQEPGKKEVLFMEIYGTEGCIFMIAWIFIRFMQISVSFSRISSIIRKGKNPCI</sequence>
<evidence type="ECO:0000313" key="3">
    <source>
        <dbReference type="Proteomes" id="UP000729290"/>
    </source>
</evidence>
<keyword evidence="1" id="KW-1133">Transmembrane helix</keyword>
<reference evidence="2 3" key="1">
    <citation type="journal article" date="2021" name="Sci. Rep.">
        <title>The distribution of antibiotic resistance genes in chicken gut microbiota commensals.</title>
        <authorList>
            <person name="Juricova H."/>
            <person name="Matiasovicova J."/>
            <person name="Kubasova T."/>
            <person name="Cejkova D."/>
            <person name="Rychlik I."/>
        </authorList>
    </citation>
    <scope>NUCLEOTIDE SEQUENCE [LARGE SCALE GENOMIC DNA]</scope>
    <source>
        <strain evidence="2 3">An431b</strain>
    </source>
</reference>
<keyword evidence="1" id="KW-0472">Membrane</keyword>
<dbReference type="RefSeq" id="WP_205133376.1">
    <property type="nucleotide sequence ID" value="NZ_JACSNT010000005.1"/>
</dbReference>
<gene>
    <name evidence="2" type="ORF">H9X83_04235</name>
</gene>
<keyword evidence="1" id="KW-0812">Transmembrane</keyword>